<accession>A0A0L7M9H3</accession>
<reference evidence="2" key="2">
    <citation type="submission" date="2006-09" db="EMBL/GenBank/DDBJ databases">
        <title>The genome sequence of Plasmodium falciparum Dd2.</title>
        <authorList>
            <consortium name="The Broad Institute Genome Sequencing Platform"/>
            <person name="Birren B."/>
            <person name="Lander E."/>
            <person name="Galagan J."/>
            <person name="Nusbaum C."/>
            <person name="Devon K."/>
            <person name="Henn M."/>
            <person name="Jaffe D."/>
            <person name="Butler J."/>
            <person name="Alvarez P."/>
            <person name="Gnerre S."/>
            <person name="Grabherr M."/>
            <person name="Kleber M."/>
            <person name="Mauceli E."/>
            <person name="Brockman W."/>
            <person name="MacCallum I.A."/>
            <person name="Rounsley S."/>
            <person name="Young S."/>
            <person name="LaButti K."/>
            <person name="Pushparaj V."/>
            <person name="DeCaprio D."/>
            <person name="Crawford M."/>
            <person name="Koehrsen M."/>
            <person name="Engels R."/>
            <person name="Montgomery P."/>
            <person name="Pearson M."/>
            <person name="Howarth C."/>
            <person name="Larson L."/>
            <person name="Luoma S."/>
            <person name="White J."/>
            <person name="Kodira C."/>
            <person name="Zeng Q."/>
            <person name="O'Leary S."/>
            <person name="Yandava C."/>
            <person name="Alvarado L."/>
            <person name="Wirth D."/>
            <person name="Volkman S."/>
            <person name="Hartl D."/>
        </authorList>
    </citation>
    <scope>NUCLEOTIDE SEQUENCE [LARGE SCALE GENOMIC DNA]</scope>
</reference>
<dbReference type="EMBL" id="GG702451">
    <property type="protein sequence ID" value="KOB89448.1"/>
    <property type="molecule type" value="Genomic_DNA"/>
</dbReference>
<proteinExistence type="predicted"/>
<gene>
    <name evidence="1" type="ORF">PFDG_04997</name>
</gene>
<protein>
    <submittedName>
        <fullName evidence="1">Uncharacterized protein</fullName>
    </submittedName>
</protein>
<dbReference type="AlphaFoldDB" id="A0A0L7M9H3"/>
<dbReference type="Proteomes" id="UP000054282">
    <property type="component" value="Unassembled WGS sequence"/>
</dbReference>
<name>A0A0L7M9H3_PLAF4</name>
<dbReference type="KEGG" id="pfd:PFDG_04997"/>
<evidence type="ECO:0000313" key="1">
    <source>
        <dbReference type="EMBL" id="KOB89448.1"/>
    </source>
</evidence>
<organism evidence="1 2">
    <name type="scientific">Plasmodium falciparum (isolate Dd2)</name>
    <dbReference type="NCBI Taxonomy" id="57267"/>
    <lineage>
        <taxon>Eukaryota</taxon>
        <taxon>Sar</taxon>
        <taxon>Alveolata</taxon>
        <taxon>Apicomplexa</taxon>
        <taxon>Aconoidasida</taxon>
        <taxon>Haemosporida</taxon>
        <taxon>Plasmodiidae</taxon>
        <taxon>Plasmodium</taxon>
        <taxon>Plasmodium (Laverania)</taxon>
    </lineage>
</organism>
<dbReference type="OrthoDB" id="5978656at2759"/>
<evidence type="ECO:0000313" key="2">
    <source>
        <dbReference type="Proteomes" id="UP000054282"/>
    </source>
</evidence>
<sequence length="80" mass="9944">MFYNFILDYYETININDPYSMYQPMDKRLYEQLKEKYLHSKKDLHDHRLSNLYMYDKETMKMKKVYIHNNGSYSVDPMVI</sequence>
<reference evidence="2" key="1">
    <citation type="submission" date="2006-09" db="EMBL/GenBank/DDBJ databases">
        <title>Annotation of Plasmodium falciparum Dd2.</title>
        <authorList>
            <consortium name="The Broad Institute Genome Sequencing Platform"/>
            <person name="Volkman S.K."/>
            <person name="Neafsey D.E."/>
            <person name="Dash A.P."/>
            <person name="Chitnis C.E."/>
            <person name="Hartl D.L."/>
            <person name="Young S.K."/>
            <person name="Zeng Q."/>
            <person name="Koehrsen M."/>
            <person name="Alvarado L."/>
            <person name="Berlin A."/>
            <person name="Borenstein D."/>
            <person name="Chapman S.B."/>
            <person name="Chen Z."/>
            <person name="Engels R."/>
            <person name="Freedman E."/>
            <person name="Gellesch M."/>
            <person name="Goldberg J."/>
            <person name="Griggs A."/>
            <person name="Gujja S."/>
            <person name="Heilman E.R."/>
            <person name="Heiman D.I."/>
            <person name="Howarth C."/>
            <person name="Jen D."/>
            <person name="Larson L."/>
            <person name="Mehta T."/>
            <person name="Neiman D."/>
            <person name="Park D."/>
            <person name="Pearson M."/>
            <person name="Roberts A."/>
            <person name="Saif S."/>
            <person name="Shea T."/>
            <person name="Shenoy N."/>
            <person name="Sisk P."/>
            <person name="Stolte C."/>
            <person name="Sykes S."/>
            <person name="Walk T."/>
            <person name="White J."/>
            <person name="Yandava C."/>
            <person name="Haas B."/>
            <person name="Henn M.R."/>
            <person name="Nusbaum C."/>
            <person name="Birren B."/>
        </authorList>
    </citation>
    <scope>NUCLEOTIDE SEQUENCE [LARGE SCALE GENOMIC DNA]</scope>
</reference>